<dbReference type="EMBL" id="FODS01000006">
    <property type="protein sequence ID" value="SEO49846.1"/>
    <property type="molecule type" value="Genomic_DNA"/>
</dbReference>
<dbReference type="AlphaFoldDB" id="A0A1H8Q717"/>
<evidence type="ECO:0008006" key="4">
    <source>
        <dbReference type="Google" id="ProtNLM"/>
    </source>
</evidence>
<gene>
    <name evidence="2" type="ORF">SAMN04490248_10631</name>
</gene>
<organism evidence="2 3">
    <name type="scientific">Salinihabitans flavidus</name>
    <dbReference type="NCBI Taxonomy" id="569882"/>
    <lineage>
        <taxon>Bacteria</taxon>
        <taxon>Pseudomonadati</taxon>
        <taxon>Pseudomonadota</taxon>
        <taxon>Alphaproteobacteria</taxon>
        <taxon>Rhodobacterales</taxon>
        <taxon>Roseobacteraceae</taxon>
        <taxon>Salinihabitans</taxon>
    </lineage>
</organism>
<dbReference type="STRING" id="569882.SAMN04490248_10631"/>
<keyword evidence="3" id="KW-1185">Reference proteome</keyword>
<feature type="transmembrane region" description="Helical" evidence="1">
    <location>
        <begin position="7"/>
        <end position="27"/>
    </location>
</feature>
<dbReference type="RefSeq" id="WP_093116822.1">
    <property type="nucleotide sequence ID" value="NZ_FODS01000006.1"/>
</dbReference>
<accession>A0A1H8Q717</accession>
<evidence type="ECO:0000256" key="1">
    <source>
        <dbReference type="SAM" id="Phobius"/>
    </source>
</evidence>
<dbReference type="OrthoDB" id="7510999at2"/>
<reference evidence="2 3" key="1">
    <citation type="submission" date="2016-10" db="EMBL/GenBank/DDBJ databases">
        <authorList>
            <person name="de Groot N.N."/>
        </authorList>
    </citation>
    <scope>NUCLEOTIDE SEQUENCE [LARGE SCALE GENOMIC DNA]</scope>
    <source>
        <strain evidence="2 3">DSM 27842</strain>
    </source>
</reference>
<sequence>MLRLAFILHLFIGSTMAGIGVIVALVIGQDTLWPIVIAAAIGFAAAFPVTYLVARKLLSMR</sequence>
<name>A0A1H8Q717_9RHOB</name>
<keyword evidence="1" id="KW-0812">Transmembrane</keyword>
<evidence type="ECO:0000313" key="2">
    <source>
        <dbReference type="EMBL" id="SEO49846.1"/>
    </source>
</evidence>
<protein>
    <recommendedName>
        <fullName evidence="4">CTP synthetase</fullName>
    </recommendedName>
</protein>
<keyword evidence="1" id="KW-1133">Transmembrane helix</keyword>
<feature type="transmembrane region" description="Helical" evidence="1">
    <location>
        <begin position="33"/>
        <end position="54"/>
    </location>
</feature>
<dbReference type="Proteomes" id="UP000198893">
    <property type="component" value="Unassembled WGS sequence"/>
</dbReference>
<proteinExistence type="predicted"/>
<evidence type="ECO:0000313" key="3">
    <source>
        <dbReference type="Proteomes" id="UP000198893"/>
    </source>
</evidence>
<keyword evidence="1" id="KW-0472">Membrane</keyword>